<dbReference type="SUPFAM" id="SSF53850">
    <property type="entry name" value="Periplasmic binding protein-like II"/>
    <property type="match status" value="1"/>
</dbReference>
<name>A0A9X2VF55_9PSEU</name>
<dbReference type="Proteomes" id="UP001141259">
    <property type="component" value="Unassembled WGS sequence"/>
</dbReference>
<dbReference type="PANTHER" id="PTHR30346">
    <property type="entry name" value="TRANSCRIPTIONAL DUAL REGULATOR HCAR-RELATED"/>
    <property type="match status" value="1"/>
</dbReference>
<dbReference type="Gene3D" id="1.10.10.10">
    <property type="entry name" value="Winged helix-like DNA-binding domain superfamily/Winged helix DNA-binding domain"/>
    <property type="match status" value="1"/>
</dbReference>
<dbReference type="RefSeq" id="WP_259620891.1">
    <property type="nucleotide sequence ID" value="NZ_JANYMP010000001.1"/>
</dbReference>
<comment type="similarity">
    <text evidence="1">Belongs to the LysR transcriptional regulatory family.</text>
</comment>
<evidence type="ECO:0000259" key="5">
    <source>
        <dbReference type="PROSITE" id="PS50931"/>
    </source>
</evidence>
<evidence type="ECO:0000256" key="3">
    <source>
        <dbReference type="ARBA" id="ARBA00023125"/>
    </source>
</evidence>
<dbReference type="Gene3D" id="3.40.190.290">
    <property type="match status" value="1"/>
</dbReference>
<dbReference type="Pfam" id="PF03466">
    <property type="entry name" value="LysR_substrate"/>
    <property type="match status" value="1"/>
</dbReference>
<proteinExistence type="inferred from homology"/>
<evidence type="ECO:0000256" key="4">
    <source>
        <dbReference type="ARBA" id="ARBA00023163"/>
    </source>
</evidence>
<dbReference type="FunFam" id="1.10.10.10:FF:000001">
    <property type="entry name" value="LysR family transcriptional regulator"/>
    <property type="match status" value="1"/>
</dbReference>
<keyword evidence="2" id="KW-0805">Transcription regulation</keyword>
<organism evidence="6 7">
    <name type="scientific">Umezawaea endophytica</name>
    <dbReference type="NCBI Taxonomy" id="1654476"/>
    <lineage>
        <taxon>Bacteria</taxon>
        <taxon>Bacillati</taxon>
        <taxon>Actinomycetota</taxon>
        <taxon>Actinomycetes</taxon>
        <taxon>Pseudonocardiales</taxon>
        <taxon>Pseudonocardiaceae</taxon>
        <taxon>Umezawaea</taxon>
    </lineage>
</organism>
<dbReference type="CDD" id="cd05466">
    <property type="entry name" value="PBP2_LTTR_substrate"/>
    <property type="match status" value="1"/>
</dbReference>
<accession>A0A9X2VF55</accession>
<protein>
    <submittedName>
        <fullName evidence="6">LysR family transcriptional regulator</fullName>
    </submittedName>
</protein>
<dbReference type="GO" id="GO:0032993">
    <property type="term" value="C:protein-DNA complex"/>
    <property type="evidence" value="ECO:0007669"/>
    <property type="project" value="TreeGrafter"/>
</dbReference>
<dbReference type="InterPro" id="IPR005119">
    <property type="entry name" value="LysR_subst-bd"/>
</dbReference>
<keyword evidence="3" id="KW-0238">DNA-binding</keyword>
<dbReference type="InterPro" id="IPR000847">
    <property type="entry name" value="LysR_HTH_N"/>
</dbReference>
<gene>
    <name evidence="6" type="ORF">NZH93_00770</name>
</gene>
<dbReference type="EMBL" id="JANYMP010000001">
    <property type="protein sequence ID" value="MCS7475370.1"/>
    <property type="molecule type" value="Genomic_DNA"/>
</dbReference>
<dbReference type="GO" id="GO:0003700">
    <property type="term" value="F:DNA-binding transcription factor activity"/>
    <property type="evidence" value="ECO:0007669"/>
    <property type="project" value="InterPro"/>
</dbReference>
<dbReference type="PANTHER" id="PTHR30346:SF0">
    <property type="entry name" value="HCA OPERON TRANSCRIPTIONAL ACTIVATOR HCAR"/>
    <property type="match status" value="1"/>
</dbReference>
<evidence type="ECO:0000256" key="1">
    <source>
        <dbReference type="ARBA" id="ARBA00009437"/>
    </source>
</evidence>
<reference evidence="6" key="1">
    <citation type="submission" date="2022-08" db="EMBL/GenBank/DDBJ databases">
        <authorList>
            <person name="Tistechok S."/>
            <person name="Samborskyy M."/>
            <person name="Roman I."/>
        </authorList>
    </citation>
    <scope>NUCLEOTIDE SEQUENCE</scope>
    <source>
        <strain evidence="6">DSM 103496</strain>
    </source>
</reference>
<dbReference type="InterPro" id="IPR036388">
    <property type="entry name" value="WH-like_DNA-bd_sf"/>
</dbReference>
<comment type="caution">
    <text evidence="6">The sequence shown here is derived from an EMBL/GenBank/DDBJ whole genome shotgun (WGS) entry which is preliminary data.</text>
</comment>
<dbReference type="InterPro" id="IPR036390">
    <property type="entry name" value="WH_DNA-bd_sf"/>
</dbReference>
<keyword evidence="4" id="KW-0804">Transcription</keyword>
<dbReference type="PROSITE" id="PS50931">
    <property type="entry name" value="HTH_LYSR"/>
    <property type="match status" value="1"/>
</dbReference>
<dbReference type="AlphaFoldDB" id="A0A9X2VF55"/>
<dbReference type="GO" id="GO:0003677">
    <property type="term" value="F:DNA binding"/>
    <property type="evidence" value="ECO:0007669"/>
    <property type="project" value="UniProtKB-KW"/>
</dbReference>
<sequence>MPIGGGQVESRPLRYFVAVAEELNFSRAADRLGISAPPLSRAIRALEADLGVTLFERTTHSVALTPAGTVLLDQARIALDALGAATRRTQRAAAREPKLVLAVKADSDAGLLDTILADYAADPAAIPLAVHLCGWGEQARLLRRGEADVALLHEPFDRTGLDTETVAVEVRVAAVPSGHPLADRDHVRLAELGLPIADPARPEDVARFLDGIVETHGVRDLPQLLKLVELGELVTLLPHSVVARYPRPGIAYVPVPDAPPAVLSIAWPQQSRSTATAALVRAAAASG</sequence>
<evidence type="ECO:0000256" key="2">
    <source>
        <dbReference type="ARBA" id="ARBA00023015"/>
    </source>
</evidence>
<dbReference type="SUPFAM" id="SSF46785">
    <property type="entry name" value="Winged helix' DNA-binding domain"/>
    <property type="match status" value="1"/>
</dbReference>
<dbReference type="PRINTS" id="PR00039">
    <property type="entry name" value="HTHLYSR"/>
</dbReference>
<keyword evidence="7" id="KW-1185">Reference proteome</keyword>
<dbReference type="Pfam" id="PF00126">
    <property type="entry name" value="HTH_1"/>
    <property type="match status" value="1"/>
</dbReference>
<feature type="domain" description="HTH lysR-type" evidence="5">
    <location>
        <begin position="8"/>
        <end position="65"/>
    </location>
</feature>
<evidence type="ECO:0000313" key="6">
    <source>
        <dbReference type="EMBL" id="MCS7475370.1"/>
    </source>
</evidence>
<evidence type="ECO:0000313" key="7">
    <source>
        <dbReference type="Proteomes" id="UP001141259"/>
    </source>
</evidence>